<dbReference type="EMBL" id="CACVKT020007894">
    <property type="protein sequence ID" value="CAC5411655.1"/>
    <property type="molecule type" value="Genomic_DNA"/>
</dbReference>
<dbReference type="SUPFAM" id="SSF54897">
    <property type="entry name" value="Protease propeptides/inhibitors"/>
    <property type="match status" value="1"/>
</dbReference>
<dbReference type="InterPro" id="IPR023828">
    <property type="entry name" value="Peptidase_S8_Ser-AS"/>
</dbReference>
<gene>
    <name evidence="15" type="ORF">MCOR_44714</name>
</gene>
<dbReference type="InterPro" id="IPR002884">
    <property type="entry name" value="P_dom"/>
</dbReference>
<feature type="active site" description="Charge relay system" evidence="10 11">
    <location>
        <position position="430"/>
    </location>
</feature>
<evidence type="ECO:0000259" key="14">
    <source>
        <dbReference type="PROSITE" id="PS51829"/>
    </source>
</evidence>
<feature type="active site" description="Charge relay system" evidence="10 11">
    <location>
        <position position="248"/>
    </location>
</feature>
<dbReference type="PROSITE" id="PS00136">
    <property type="entry name" value="SUBTILASE_ASP"/>
    <property type="match status" value="1"/>
</dbReference>
<dbReference type="PRINTS" id="PR00723">
    <property type="entry name" value="SUBTILISIN"/>
</dbReference>
<evidence type="ECO:0000256" key="9">
    <source>
        <dbReference type="ARBA" id="ARBA00023180"/>
    </source>
</evidence>
<dbReference type="GO" id="GO:0005802">
    <property type="term" value="C:trans-Golgi network"/>
    <property type="evidence" value="ECO:0007669"/>
    <property type="project" value="TreeGrafter"/>
</dbReference>
<keyword evidence="5 11" id="KW-0378">Hydrolase</keyword>
<dbReference type="AlphaFoldDB" id="A0A6J8DUU9"/>
<evidence type="ECO:0000256" key="7">
    <source>
        <dbReference type="ARBA" id="ARBA00023145"/>
    </source>
</evidence>
<evidence type="ECO:0000313" key="16">
    <source>
        <dbReference type="Proteomes" id="UP000507470"/>
    </source>
</evidence>
<evidence type="ECO:0000256" key="5">
    <source>
        <dbReference type="ARBA" id="ARBA00022801"/>
    </source>
</evidence>
<evidence type="ECO:0000256" key="3">
    <source>
        <dbReference type="ARBA" id="ARBA00022685"/>
    </source>
</evidence>
<evidence type="ECO:0000256" key="6">
    <source>
        <dbReference type="ARBA" id="ARBA00022825"/>
    </source>
</evidence>
<dbReference type="InterPro" id="IPR034182">
    <property type="entry name" value="Kexin/furin"/>
</dbReference>
<name>A0A6J8DUU9_MYTCO</name>
<reference evidence="15 16" key="1">
    <citation type="submission" date="2020-06" db="EMBL/GenBank/DDBJ databases">
        <authorList>
            <person name="Li R."/>
            <person name="Bekaert M."/>
        </authorList>
    </citation>
    <scope>NUCLEOTIDE SEQUENCE [LARGE SCALE GENOMIC DNA]</scope>
    <source>
        <strain evidence="16">wild</strain>
    </source>
</reference>
<feature type="active site" description="Charge relay system" evidence="10 11">
    <location>
        <position position="207"/>
    </location>
</feature>
<keyword evidence="6 11" id="KW-0720">Serine protease</keyword>
<dbReference type="PANTHER" id="PTHR42884">
    <property type="entry name" value="PROPROTEIN CONVERTASE SUBTILISIN/KEXIN-RELATED"/>
    <property type="match status" value="1"/>
</dbReference>
<dbReference type="CDD" id="cd04059">
    <property type="entry name" value="Peptidases_S8_Protein_convertases_Kexins_Furin-like"/>
    <property type="match status" value="1"/>
</dbReference>
<dbReference type="PROSITE" id="PS51829">
    <property type="entry name" value="P_HOMO_B"/>
    <property type="match status" value="1"/>
</dbReference>
<protein>
    <submittedName>
        <fullName evidence="15">Neuroendocrine convertase 2,PC3-like endoprotease variant A,Proprotein convertase subtilisin/kexin type 5,Furin-1,PC3-like endoprotease variant B,Furin-like protease kpc-1</fullName>
    </submittedName>
</protein>
<dbReference type="SUPFAM" id="SSF52743">
    <property type="entry name" value="Subtilisin-like"/>
    <property type="match status" value="1"/>
</dbReference>
<dbReference type="InterPro" id="IPR023827">
    <property type="entry name" value="Peptidase_S8_Asp-AS"/>
</dbReference>
<dbReference type="GO" id="GO:0016485">
    <property type="term" value="P:protein processing"/>
    <property type="evidence" value="ECO:0007669"/>
    <property type="project" value="TreeGrafter"/>
</dbReference>
<feature type="region of interest" description="Disordered" evidence="12">
    <location>
        <begin position="228"/>
        <end position="247"/>
    </location>
</feature>
<dbReference type="Gene3D" id="3.30.70.850">
    <property type="entry name" value="Peptidase S8, pro-domain"/>
    <property type="match status" value="1"/>
</dbReference>
<keyword evidence="2 11" id="KW-0645">Protease</keyword>
<dbReference type="Proteomes" id="UP000507470">
    <property type="component" value="Unassembled WGS sequence"/>
</dbReference>
<dbReference type="Gene3D" id="2.60.120.260">
    <property type="entry name" value="Galactose-binding domain-like"/>
    <property type="match status" value="1"/>
</dbReference>
<proteinExistence type="inferred from homology"/>
<comment type="similarity">
    <text evidence="1">Belongs to the peptidase S8 family. Furin subfamily.</text>
</comment>
<dbReference type="GO" id="GO:0000139">
    <property type="term" value="C:Golgi membrane"/>
    <property type="evidence" value="ECO:0007669"/>
    <property type="project" value="TreeGrafter"/>
</dbReference>
<evidence type="ECO:0000256" key="12">
    <source>
        <dbReference type="SAM" id="MobiDB-lite"/>
    </source>
</evidence>
<keyword evidence="3" id="KW-0165">Cleavage on pair of basic residues</keyword>
<accession>A0A6J8DUU9</accession>
<dbReference type="Gene3D" id="3.40.50.200">
    <property type="entry name" value="Peptidase S8/S53 domain"/>
    <property type="match status" value="1"/>
</dbReference>
<feature type="chain" id="PRO_5026799169" evidence="13">
    <location>
        <begin position="38"/>
        <end position="877"/>
    </location>
</feature>
<evidence type="ECO:0000256" key="10">
    <source>
        <dbReference type="PIRSR" id="PIRSR615500-1"/>
    </source>
</evidence>
<evidence type="ECO:0000256" key="8">
    <source>
        <dbReference type="ARBA" id="ARBA00023157"/>
    </source>
</evidence>
<feature type="signal peptide" evidence="13">
    <location>
        <begin position="1"/>
        <end position="37"/>
    </location>
</feature>
<feature type="region of interest" description="Disordered" evidence="12">
    <location>
        <begin position="795"/>
        <end position="840"/>
    </location>
</feature>
<sequence>MSVNAKQKIWVCMLIMRKLIVLFAACLCLLHAHPLNAEDGHYVNQFLVELHKRSTLDDLLAEHGFEVEEDLPSLGFVVLRHKEVSHRSKRSAVDHLNKLRSDFRVKLAEQQKELIRVKREILHDKQVELPFKHITDNSIYYRSEPQRLIRKDGIPNPEIKFNDPFYKDQWYCHNDGQTGGEVDVDLNVVLSWKNGYTGVNINICILDDGIDHTHPDIKNNYRADLSADMNDKSDNDPMPDVSNSDNSHGTRCAGEIVGAANNNNCGVGIAYGASIGGIRILDGPITDVLEGKALEFRSQDIDIYSASWGPRDNGATTEAPGAATVRAIEKGVREGRGGKGNIFVWASGNGGGNDDDCNCDGYVGMPETISIGSITDRGGTPYFMEKCPSTFAVVPSGGEEHIGEDGSRTKIRVVTTDIGGGCILNFEGTSAAAPLAAGALALVLEANGDLTWRDVQHIIAKGSRIPSVTGDWEVNGAGYHRSHSFGFGVMDVSLMVQLAIGWKNVPEAGKCNSSDHVVNRDVPADGCITEHVDMSFCQDNHDTHIEHLEHTMLWVEVESKRRGDVSITLTSPYGTVSQMLSTRKEDNSGDGIRFRLMTLNNWGENIVGEKQWKIEVCDNGKDSAKNDVKLVSYSLIAMGTSDSPNKRSTDSFQPSKAAVAEMKELELKRGKRLDMKRHTEGFKKSDINTVKKEKDEKNEKKEKEQKYLKDIIHDVSSYLQEKGFEENHIIDILNHGMSYSSKVRKDQENTRRGLSRRTFGEEDIDHDKFIDGMSKAVNNIFDEREKERREQAVREKLAERAKERREHEKRKEQEKERREEIAEKEKEIKEQEKREKEKREEFAERYLDEFLEKPGDATTDEIEEVVRDLRKILQNRK</sequence>
<dbReference type="Pfam" id="PF01483">
    <property type="entry name" value="P_proprotein"/>
    <property type="match status" value="1"/>
</dbReference>
<dbReference type="PANTHER" id="PTHR42884:SF23">
    <property type="entry name" value="FURIN-LIKE PROTEASE 2"/>
    <property type="match status" value="1"/>
</dbReference>
<feature type="region of interest" description="Disordered" evidence="12">
    <location>
        <begin position="678"/>
        <end position="702"/>
    </location>
</feature>
<dbReference type="Pfam" id="PF00082">
    <property type="entry name" value="Peptidase_S8"/>
    <property type="match status" value="1"/>
</dbReference>
<keyword evidence="7" id="KW-0865">Zymogen</keyword>
<evidence type="ECO:0000256" key="1">
    <source>
        <dbReference type="ARBA" id="ARBA00005325"/>
    </source>
</evidence>
<dbReference type="InterPro" id="IPR022398">
    <property type="entry name" value="Peptidase_S8_His-AS"/>
</dbReference>
<keyword evidence="9" id="KW-0325">Glycoprotein</keyword>
<dbReference type="InterPro" id="IPR032815">
    <property type="entry name" value="S8_pro-domain"/>
</dbReference>
<dbReference type="InterPro" id="IPR038466">
    <property type="entry name" value="S8_pro-domain_sf"/>
</dbReference>
<dbReference type="InterPro" id="IPR008979">
    <property type="entry name" value="Galactose-bd-like_sf"/>
</dbReference>
<dbReference type="InterPro" id="IPR015500">
    <property type="entry name" value="Peptidase_S8_subtilisin-rel"/>
</dbReference>
<dbReference type="InterPro" id="IPR036852">
    <property type="entry name" value="Peptidase_S8/S53_dom_sf"/>
</dbReference>
<keyword evidence="16" id="KW-1185">Reference proteome</keyword>
<dbReference type="PROSITE" id="PS51892">
    <property type="entry name" value="SUBTILASE"/>
    <property type="match status" value="1"/>
</dbReference>
<evidence type="ECO:0000256" key="4">
    <source>
        <dbReference type="ARBA" id="ARBA00022729"/>
    </source>
</evidence>
<dbReference type="SUPFAM" id="SSF49785">
    <property type="entry name" value="Galactose-binding domain-like"/>
    <property type="match status" value="1"/>
</dbReference>
<keyword evidence="4 13" id="KW-0732">Signal</keyword>
<evidence type="ECO:0000256" key="11">
    <source>
        <dbReference type="PROSITE-ProRule" id="PRU01240"/>
    </source>
</evidence>
<dbReference type="FunFam" id="3.40.50.200:FF:000021">
    <property type="entry name" value="Proprotein convertase subtilisin/kexin type 5a"/>
    <property type="match status" value="1"/>
</dbReference>
<evidence type="ECO:0000256" key="2">
    <source>
        <dbReference type="ARBA" id="ARBA00022670"/>
    </source>
</evidence>
<evidence type="ECO:0000313" key="15">
    <source>
        <dbReference type="EMBL" id="CAC5411655.1"/>
    </source>
</evidence>
<evidence type="ECO:0000256" key="13">
    <source>
        <dbReference type="SAM" id="SignalP"/>
    </source>
</evidence>
<feature type="domain" description="P/Homo B" evidence="14">
    <location>
        <begin position="504"/>
        <end position="643"/>
    </location>
</feature>
<organism evidence="15 16">
    <name type="scientific">Mytilus coruscus</name>
    <name type="common">Sea mussel</name>
    <dbReference type="NCBI Taxonomy" id="42192"/>
    <lineage>
        <taxon>Eukaryota</taxon>
        <taxon>Metazoa</taxon>
        <taxon>Spiralia</taxon>
        <taxon>Lophotrochozoa</taxon>
        <taxon>Mollusca</taxon>
        <taxon>Bivalvia</taxon>
        <taxon>Autobranchia</taxon>
        <taxon>Pteriomorphia</taxon>
        <taxon>Mytilida</taxon>
        <taxon>Mytiloidea</taxon>
        <taxon>Mytilidae</taxon>
        <taxon>Mytilinae</taxon>
        <taxon>Mytilus</taxon>
    </lineage>
</organism>
<dbReference type="PROSITE" id="PS00137">
    <property type="entry name" value="SUBTILASE_HIS"/>
    <property type="match status" value="1"/>
</dbReference>
<dbReference type="InterPro" id="IPR000209">
    <property type="entry name" value="Peptidase_S8/S53_dom"/>
</dbReference>
<dbReference type="Pfam" id="PF16470">
    <property type="entry name" value="S8_pro-domain"/>
    <property type="match status" value="1"/>
</dbReference>
<dbReference type="OrthoDB" id="300641at2759"/>
<dbReference type="GO" id="GO:0004252">
    <property type="term" value="F:serine-type endopeptidase activity"/>
    <property type="evidence" value="ECO:0007669"/>
    <property type="project" value="UniProtKB-UniRule"/>
</dbReference>
<dbReference type="PROSITE" id="PS00138">
    <property type="entry name" value="SUBTILASE_SER"/>
    <property type="match status" value="1"/>
</dbReference>
<keyword evidence="8" id="KW-1015">Disulfide bond</keyword>